<feature type="transmembrane region" description="Helical" evidence="19">
    <location>
        <begin position="51"/>
        <end position="70"/>
    </location>
</feature>
<evidence type="ECO:0000256" key="5">
    <source>
        <dbReference type="ARBA" id="ARBA00010185"/>
    </source>
</evidence>
<keyword evidence="17" id="KW-1208">Phospholipid metabolism</keyword>
<feature type="transmembrane region" description="Helical" evidence="19">
    <location>
        <begin position="176"/>
        <end position="194"/>
    </location>
</feature>
<organism evidence="20 21">
    <name type="scientific">Hominilimicola fabiformis</name>
    <dbReference type="NCBI Taxonomy" id="2885356"/>
    <lineage>
        <taxon>Bacteria</taxon>
        <taxon>Bacillati</taxon>
        <taxon>Bacillota</taxon>
        <taxon>Clostridia</taxon>
        <taxon>Eubacteriales</taxon>
        <taxon>Oscillospiraceae</taxon>
        <taxon>Hominilimicola</taxon>
    </lineage>
</organism>
<comment type="similarity">
    <text evidence="5 18">Belongs to the CDS family.</text>
</comment>
<keyword evidence="9" id="KW-0444">Lipid biosynthesis</keyword>
<comment type="subcellular location">
    <subcellularLocation>
        <location evidence="2">Cell membrane</location>
        <topology evidence="2">Multi-pass membrane protein</topology>
    </subcellularLocation>
</comment>
<evidence type="ECO:0000256" key="4">
    <source>
        <dbReference type="ARBA" id="ARBA00005189"/>
    </source>
</evidence>
<feature type="transmembrane region" description="Helical" evidence="19">
    <location>
        <begin position="260"/>
        <end position="277"/>
    </location>
</feature>
<dbReference type="PANTHER" id="PTHR46382:SF1">
    <property type="entry name" value="PHOSPHATIDATE CYTIDYLYLTRANSFERASE"/>
    <property type="match status" value="1"/>
</dbReference>
<keyword evidence="13 19" id="KW-1133">Transmembrane helix</keyword>
<comment type="pathway">
    <text evidence="4">Lipid metabolism.</text>
</comment>
<protein>
    <recommendedName>
        <fullName evidence="7 18">Phosphatidate cytidylyltransferase</fullName>
        <ecNumber evidence="6 18">2.7.7.41</ecNumber>
    </recommendedName>
</protein>
<evidence type="ECO:0000313" key="21">
    <source>
        <dbReference type="Proteomes" id="UP001198242"/>
    </source>
</evidence>
<gene>
    <name evidence="20" type="ORF">LKE05_02495</name>
</gene>
<keyword evidence="21" id="KW-1185">Reference proteome</keyword>
<dbReference type="GO" id="GO:0004605">
    <property type="term" value="F:phosphatidate cytidylyltransferase activity"/>
    <property type="evidence" value="ECO:0007669"/>
    <property type="project" value="UniProtKB-EC"/>
</dbReference>
<comment type="pathway">
    <text evidence="3 18">Phospholipid metabolism; CDP-diacylglycerol biosynthesis; CDP-diacylglycerol from sn-glycerol 3-phosphate: step 3/3.</text>
</comment>
<name>A0AAE3J8M5_9FIRM</name>
<keyword evidence="10 18" id="KW-0808">Transferase</keyword>
<keyword evidence="12 18" id="KW-0548">Nucleotidyltransferase</keyword>
<keyword evidence="16" id="KW-0594">Phospholipid biosynthesis</keyword>
<feature type="transmembrane region" description="Helical" evidence="19">
    <location>
        <begin position="6"/>
        <end position="39"/>
    </location>
</feature>
<evidence type="ECO:0000256" key="9">
    <source>
        <dbReference type="ARBA" id="ARBA00022516"/>
    </source>
</evidence>
<dbReference type="PROSITE" id="PS01315">
    <property type="entry name" value="CDS"/>
    <property type="match status" value="1"/>
</dbReference>
<evidence type="ECO:0000256" key="13">
    <source>
        <dbReference type="ARBA" id="ARBA00022989"/>
    </source>
</evidence>
<evidence type="ECO:0000256" key="12">
    <source>
        <dbReference type="ARBA" id="ARBA00022695"/>
    </source>
</evidence>
<dbReference type="Pfam" id="PF01148">
    <property type="entry name" value="CTP_transf_1"/>
    <property type="match status" value="1"/>
</dbReference>
<evidence type="ECO:0000256" key="19">
    <source>
        <dbReference type="SAM" id="Phobius"/>
    </source>
</evidence>
<feature type="transmembrane region" description="Helical" evidence="19">
    <location>
        <begin position="135"/>
        <end position="155"/>
    </location>
</feature>
<proteinExistence type="inferred from homology"/>
<evidence type="ECO:0000256" key="15">
    <source>
        <dbReference type="ARBA" id="ARBA00023136"/>
    </source>
</evidence>
<dbReference type="InterPro" id="IPR000374">
    <property type="entry name" value="PC_trans"/>
</dbReference>
<feature type="transmembrane region" description="Helical" evidence="19">
    <location>
        <begin position="109"/>
        <end position="129"/>
    </location>
</feature>
<dbReference type="GO" id="GO:0016024">
    <property type="term" value="P:CDP-diacylglycerol biosynthetic process"/>
    <property type="evidence" value="ECO:0007669"/>
    <property type="project" value="TreeGrafter"/>
</dbReference>
<dbReference type="EMBL" id="JAJEQM010000002">
    <property type="protein sequence ID" value="MCC2209662.1"/>
    <property type="molecule type" value="Genomic_DNA"/>
</dbReference>
<keyword evidence="15 19" id="KW-0472">Membrane</keyword>
<dbReference type="Proteomes" id="UP001198242">
    <property type="component" value="Unassembled WGS sequence"/>
</dbReference>
<evidence type="ECO:0000256" key="18">
    <source>
        <dbReference type="RuleBase" id="RU003938"/>
    </source>
</evidence>
<evidence type="ECO:0000256" key="1">
    <source>
        <dbReference type="ARBA" id="ARBA00001698"/>
    </source>
</evidence>
<keyword evidence="14" id="KW-0443">Lipid metabolism</keyword>
<feature type="transmembrane region" description="Helical" evidence="19">
    <location>
        <begin position="76"/>
        <end position="97"/>
    </location>
</feature>
<dbReference type="RefSeq" id="WP_308455811.1">
    <property type="nucleotide sequence ID" value="NZ_JAJEQM010000002.1"/>
</dbReference>
<dbReference type="GO" id="GO:0005886">
    <property type="term" value="C:plasma membrane"/>
    <property type="evidence" value="ECO:0007669"/>
    <property type="project" value="UniProtKB-SubCell"/>
</dbReference>
<evidence type="ECO:0000256" key="8">
    <source>
        <dbReference type="ARBA" id="ARBA00022475"/>
    </source>
</evidence>
<evidence type="ECO:0000256" key="17">
    <source>
        <dbReference type="ARBA" id="ARBA00023264"/>
    </source>
</evidence>
<evidence type="ECO:0000256" key="7">
    <source>
        <dbReference type="ARBA" id="ARBA00019373"/>
    </source>
</evidence>
<reference evidence="20 21" key="1">
    <citation type="submission" date="2021-10" db="EMBL/GenBank/DDBJ databases">
        <title>Anaerobic single-cell dispensing facilitates the cultivation of human gut bacteria.</title>
        <authorList>
            <person name="Afrizal A."/>
        </authorList>
    </citation>
    <scope>NUCLEOTIDE SEQUENCE [LARGE SCALE GENOMIC DNA]</scope>
    <source>
        <strain evidence="20 21">CLA-AA-H232</strain>
    </source>
</reference>
<dbReference type="EC" id="2.7.7.41" evidence="6 18"/>
<evidence type="ECO:0000256" key="10">
    <source>
        <dbReference type="ARBA" id="ARBA00022679"/>
    </source>
</evidence>
<keyword evidence="8" id="KW-1003">Cell membrane</keyword>
<evidence type="ECO:0000313" key="20">
    <source>
        <dbReference type="EMBL" id="MCC2209662.1"/>
    </source>
</evidence>
<evidence type="ECO:0000256" key="14">
    <source>
        <dbReference type="ARBA" id="ARBA00023098"/>
    </source>
</evidence>
<dbReference type="AlphaFoldDB" id="A0AAE3J8M5"/>
<evidence type="ECO:0000256" key="11">
    <source>
        <dbReference type="ARBA" id="ARBA00022692"/>
    </source>
</evidence>
<dbReference type="PANTHER" id="PTHR46382">
    <property type="entry name" value="PHOSPHATIDATE CYTIDYLYLTRANSFERASE"/>
    <property type="match status" value="1"/>
</dbReference>
<feature type="transmembrane region" description="Helical" evidence="19">
    <location>
        <begin position="214"/>
        <end position="234"/>
    </location>
</feature>
<evidence type="ECO:0000256" key="2">
    <source>
        <dbReference type="ARBA" id="ARBA00004651"/>
    </source>
</evidence>
<comment type="caution">
    <text evidence="20">The sequence shown here is derived from an EMBL/GenBank/DDBJ whole genome shotgun (WGS) entry which is preliminary data.</text>
</comment>
<evidence type="ECO:0000256" key="3">
    <source>
        <dbReference type="ARBA" id="ARBA00005119"/>
    </source>
</evidence>
<evidence type="ECO:0000256" key="6">
    <source>
        <dbReference type="ARBA" id="ARBA00012487"/>
    </source>
</evidence>
<accession>A0AAE3J8M5</accession>
<sequence length="278" mass="30502">MVKRIITSVVALAVFVGILFLPPICFTVALAAVILFMLYECYSATKADLGMKTIGFISAVILMSSIYFCKAIEWDTFAWATASIGIIFIIALHMITVVAKHGKRNYKDILSNGFLTIYIVLSMSCVWLAKETFDTATMLLTFICAWSCDTFAYFTGRFLGKHKLIPHVSPNKTVEGSVGGVVGAMVICIVYLLIVKNVFDTNMLQWSNVVVEGAVYGLVGGALSQLGDLIASAIKRDTGIKDFGWIFPGHGGFMDRFDSVMFIAPIMYILPMVIFGVM</sequence>
<comment type="catalytic activity">
    <reaction evidence="1 18">
        <text>a 1,2-diacyl-sn-glycero-3-phosphate + CTP + H(+) = a CDP-1,2-diacyl-sn-glycerol + diphosphate</text>
        <dbReference type="Rhea" id="RHEA:16229"/>
        <dbReference type="ChEBI" id="CHEBI:15378"/>
        <dbReference type="ChEBI" id="CHEBI:33019"/>
        <dbReference type="ChEBI" id="CHEBI:37563"/>
        <dbReference type="ChEBI" id="CHEBI:58332"/>
        <dbReference type="ChEBI" id="CHEBI:58608"/>
        <dbReference type="EC" id="2.7.7.41"/>
    </reaction>
</comment>
<evidence type="ECO:0000256" key="16">
    <source>
        <dbReference type="ARBA" id="ARBA00023209"/>
    </source>
</evidence>
<keyword evidence="11 18" id="KW-0812">Transmembrane</keyword>